<organism evidence="3 4">
    <name type="scientific">Botryotinia calthae</name>
    <dbReference type="NCBI Taxonomy" id="38488"/>
    <lineage>
        <taxon>Eukaryota</taxon>
        <taxon>Fungi</taxon>
        <taxon>Dikarya</taxon>
        <taxon>Ascomycota</taxon>
        <taxon>Pezizomycotina</taxon>
        <taxon>Leotiomycetes</taxon>
        <taxon>Helotiales</taxon>
        <taxon>Sclerotiniaceae</taxon>
        <taxon>Botryotinia</taxon>
    </lineage>
</organism>
<evidence type="ECO:0000313" key="4">
    <source>
        <dbReference type="Proteomes" id="UP000297299"/>
    </source>
</evidence>
<evidence type="ECO:0000259" key="2">
    <source>
        <dbReference type="SMART" id="SM00355"/>
    </source>
</evidence>
<protein>
    <recommendedName>
        <fullName evidence="2">C2H2-type domain-containing protein</fullName>
    </recommendedName>
</protein>
<feature type="region of interest" description="Disordered" evidence="1">
    <location>
        <begin position="1"/>
        <end position="23"/>
    </location>
</feature>
<dbReference type="Proteomes" id="UP000297299">
    <property type="component" value="Unassembled WGS sequence"/>
</dbReference>
<accession>A0A4Y8CP38</accession>
<reference evidence="3 4" key="1">
    <citation type="submission" date="2017-11" db="EMBL/GenBank/DDBJ databases">
        <title>Comparative genomics of Botrytis spp.</title>
        <authorList>
            <person name="Valero-Jimenez C.A."/>
            <person name="Tapia P."/>
            <person name="Veloso J."/>
            <person name="Silva-Moreno E."/>
            <person name="Staats M."/>
            <person name="Valdes J.H."/>
            <person name="Van Kan J.A.L."/>
        </authorList>
    </citation>
    <scope>NUCLEOTIDE SEQUENCE [LARGE SCALE GENOMIC DNA]</scope>
    <source>
        <strain evidence="3 4">MUCL2830</strain>
    </source>
</reference>
<comment type="caution">
    <text evidence="3">The sequence shown here is derived from an EMBL/GenBank/DDBJ whole genome shotgun (WGS) entry which is preliminary data.</text>
</comment>
<gene>
    <name evidence="3" type="ORF">BOTCAL_0426g00080</name>
</gene>
<feature type="domain" description="C2H2-type" evidence="2">
    <location>
        <begin position="234"/>
        <end position="257"/>
    </location>
</feature>
<name>A0A4Y8CP38_9HELO</name>
<dbReference type="InterPro" id="IPR013087">
    <property type="entry name" value="Znf_C2H2_type"/>
</dbReference>
<dbReference type="STRING" id="38488.A0A4Y8CP38"/>
<dbReference type="Gene3D" id="3.30.160.60">
    <property type="entry name" value="Classic Zinc Finger"/>
    <property type="match status" value="1"/>
</dbReference>
<dbReference type="AlphaFoldDB" id="A0A4Y8CP38"/>
<dbReference type="SMART" id="SM00355">
    <property type="entry name" value="ZnF_C2H2"/>
    <property type="match status" value="3"/>
</dbReference>
<feature type="compositionally biased region" description="Basic and acidic residues" evidence="1">
    <location>
        <begin position="1"/>
        <end position="11"/>
    </location>
</feature>
<feature type="domain" description="C2H2-type" evidence="2">
    <location>
        <begin position="295"/>
        <end position="324"/>
    </location>
</feature>
<dbReference type="EMBL" id="PHWZ01000425">
    <property type="protein sequence ID" value="TEY40711.1"/>
    <property type="molecule type" value="Genomic_DNA"/>
</dbReference>
<proteinExistence type="predicted"/>
<feature type="domain" description="C2H2-type" evidence="2">
    <location>
        <begin position="264"/>
        <end position="292"/>
    </location>
</feature>
<evidence type="ECO:0000313" key="3">
    <source>
        <dbReference type="EMBL" id="TEY40711.1"/>
    </source>
</evidence>
<sequence>MRQFDRRDDMSYHGNPFTNPTWNERHIHDSALDKQLEVPVAYASRLPPRFQHQDPDIPQGYGTYTPASIIETPVQPAVQEHQAYAYSYTDEYVQHGNQIQQYGSRSPHYDRPTMSMDIVPQEVWPSENFYQHHATYTPAYPPAYTPNYTPTYAPIGDIGLEQLAANHTPFHQSTAQIIPQDTNPLNDADANPGVWSPGVCQHPSCLTRPSDKQKDYQEHSDWRRHWSRVHEKQYQCPIEGAIFGTATDLRRHDEAKHQTGAKRYYCHIAGCKARARDFNRKDKFQEHKDRWHGPYYCSVPHCDRGYNNGFKDEGILKGHMRIVHNAGDSL</sequence>
<dbReference type="OrthoDB" id="3535323at2759"/>
<evidence type="ECO:0000256" key="1">
    <source>
        <dbReference type="SAM" id="MobiDB-lite"/>
    </source>
</evidence>
<keyword evidence="4" id="KW-1185">Reference proteome</keyword>